<dbReference type="SUPFAM" id="SSF89946">
    <property type="entry name" value="Hypothetical protein VC0424"/>
    <property type="match status" value="1"/>
</dbReference>
<dbReference type="OrthoDB" id="1359268at2"/>
<evidence type="ECO:0000313" key="3">
    <source>
        <dbReference type="EMBL" id="TEB44836.1"/>
    </source>
</evidence>
<evidence type="ECO:0000313" key="5">
    <source>
        <dbReference type="Proteomes" id="UP000298340"/>
    </source>
</evidence>
<protein>
    <submittedName>
        <fullName evidence="2">Regulator of ribonuclease activity B</fullName>
    </submittedName>
</protein>
<evidence type="ECO:0000313" key="2">
    <source>
        <dbReference type="EMBL" id="TCN59544.1"/>
    </source>
</evidence>
<dbReference type="EMBL" id="QWDN01000002">
    <property type="protein sequence ID" value="TEB44836.1"/>
    <property type="molecule type" value="Genomic_DNA"/>
</dbReference>
<dbReference type="InterPro" id="IPR036701">
    <property type="entry name" value="RraB-like_sf"/>
</dbReference>
<dbReference type="Gene3D" id="3.30.70.970">
    <property type="entry name" value="RraB-like"/>
    <property type="match status" value="1"/>
</dbReference>
<dbReference type="Pfam" id="PF06877">
    <property type="entry name" value="RraB"/>
    <property type="match status" value="1"/>
</dbReference>
<proteinExistence type="predicted"/>
<accession>A0A4Y7UEN5</accession>
<reference evidence="2" key="3">
    <citation type="submission" date="2019-03" db="EMBL/GenBank/DDBJ databases">
        <authorList>
            <person name="Whitman W."/>
            <person name="Huntemann M."/>
            <person name="Clum A."/>
            <person name="Pillay M."/>
            <person name="Palaniappan K."/>
            <person name="Varghese N."/>
            <person name="Mikhailova N."/>
            <person name="Stamatis D."/>
            <person name="Reddy T."/>
            <person name="Daum C."/>
            <person name="Shapiro N."/>
            <person name="Ivanova N."/>
            <person name="Kyrpides N."/>
            <person name="Woyke T."/>
        </authorList>
    </citation>
    <scope>NUCLEOTIDE SEQUENCE</scope>
    <source>
        <strain evidence="2">P5626</strain>
    </source>
</reference>
<reference evidence="3 5" key="2">
    <citation type="journal article" date="2018" name="Syst. Appl. Microbiol.">
        <title>Flavobacterium circumlabens sp. nov. and Flavobacterium cupreum sp. nov., two psychrotrophic species isolated from Antarctic environmental samples.</title>
        <authorList>
            <person name="Kralova S."/>
            <person name="Busse H.J."/>
            <person name="Svec P."/>
            <person name="Maslanova I."/>
            <person name="Stankova E."/>
            <person name="Bartak M."/>
            <person name="Sedlacek I."/>
        </authorList>
    </citation>
    <scope>NUCLEOTIDE SEQUENCE [LARGE SCALE GENOMIC DNA]</scope>
    <source>
        <strain evidence="3 5">CCM 8828</strain>
    </source>
</reference>
<evidence type="ECO:0000259" key="1">
    <source>
        <dbReference type="Pfam" id="PF06877"/>
    </source>
</evidence>
<comment type="caution">
    <text evidence="3">The sequence shown here is derived from an EMBL/GenBank/DDBJ whole genome shotgun (WGS) entry which is preliminary data.</text>
</comment>
<organism evidence="3 5">
    <name type="scientific">Flavobacterium circumlabens</name>
    <dbReference type="NCBI Taxonomy" id="2133765"/>
    <lineage>
        <taxon>Bacteria</taxon>
        <taxon>Pseudomonadati</taxon>
        <taxon>Bacteroidota</taxon>
        <taxon>Flavobacteriia</taxon>
        <taxon>Flavobacteriales</taxon>
        <taxon>Flavobacteriaceae</taxon>
        <taxon>Flavobacterium</taxon>
    </lineage>
</organism>
<reference evidence="2 4" key="1">
    <citation type="journal article" date="2015" name="Stand. Genomic Sci.">
        <title>Genomic Encyclopedia of Bacterial and Archaeal Type Strains, Phase III: the genomes of soil and plant-associated and newly described type strains.</title>
        <authorList>
            <person name="Whitman W.B."/>
            <person name="Woyke T."/>
            <person name="Klenk H.P."/>
            <person name="Zhou Y."/>
            <person name="Lilburn T.G."/>
            <person name="Beck B.J."/>
            <person name="De Vos P."/>
            <person name="Vandamme P."/>
            <person name="Eisen J.A."/>
            <person name="Garrity G."/>
            <person name="Hugenholtz P."/>
            <person name="Kyrpides N.C."/>
        </authorList>
    </citation>
    <scope>NUCLEOTIDE SEQUENCE [LARGE SCALE GENOMIC DNA]</scope>
    <source>
        <strain evidence="2 4">P5626</strain>
    </source>
</reference>
<dbReference type="RefSeq" id="WP_132033414.1">
    <property type="nucleotide sequence ID" value="NZ_QWDN01000002.1"/>
</dbReference>
<dbReference type="EMBL" id="SLWA01000002">
    <property type="protein sequence ID" value="TCN59544.1"/>
    <property type="molecule type" value="Genomic_DNA"/>
</dbReference>
<name>A0A4Y7UEN5_9FLAO</name>
<dbReference type="InterPro" id="IPR009671">
    <property type="entry name" value="RraB_dom"/>
</dbReference>
<dbReference type="AlphaFoldDB" id="A0A4Y7UEN5"/>
<dbReference type="Proteomes" id="UP000298340">
    <property type="component" value="Unassembled WGS sequence"/>
</dbReference>
<gene>
    <name evidence="3" type="ORF">D0809_06470</name>
    <name evidence="2" type="ORF">EV142_102162</name>
</gene>
<keyword evidence="4" id="KW-1185">Reference proteome</keyword>
<dbReference type="Proteomes" id="UP000295270">
    <property type="component" value="Unassembled WGS sequence"/>
</dbReference>
<sequence>MEILSFLKPKKSKRQISENDFTANQGKHLRLATESLVRLRDAGVEEEHELKIDYFYYSDSLEKVRKLEKEIQNMDYMVNYKPASHDKNLFVIYGRTPEIKMMHESLSKWVAEMCELGYKHDCNFDNWKIVS</sequence>
<evidence type="ECO:0000313" key="4">
    <source>
        <dbReference type="Proteomes" id="UP000295270"/>
    </source>
</evidence>
<feature type="domain" description="Regulator of ribonuclease activity B" evidence="1">
    <location>
        <begin position="36"/>
        <end position="127"/>
    </location>
</feature>